<protein>
    <submittedName>
        <fullName evidence="1">Uncharacterized protein</fullName>
    </submittedName>
</protein>
<sequence length="70" mass="8073">MPSVSPLLYCAARNRFGVVPVEEQNKFNVSIWKQEVYESDELRWKANHPRGDTSGQRLGDDTQQTQYVAM</sequence>
<name>A0ACB6Z5X2_THEGA</name>
<evidence type="ECO:0000313" key="1">
    <source>
        <dbReference type="EMBL" id="KAF9644924.1"/>
    </source>
</evidence>
<dbReference type="EMBL" id="MU118112">
    <property type="protein sequence ID" value="KAF9644924.1"/>
    <property type="molecule type" value="Genomic_DNA"/>
</dbReference>
<comment type="caution">
    <text evidence="1">The sequence shown here is derived from an EMBL/GenBank/DDBJ whole genome shotgun (WGS) entry which is preliminary data.</text>
</comment>
<dbReference type="Proteomes" id="UP000886501">
    <property type="component" value="Unassembled WGS sequence"/>
</dbReference>
<gene>
    <name evidence="1" type="ORF">BDM02DRAFT_3121065</name>
</gene>
<organism evidence="1 2">
    <name type="scientific">Thelephora ganbajun</name>
    <name type="common">Ganba fungus</name>
    <dbReference type="NCBI Taxonomy" id="370292"/>
    <lineage>
        <taxon>Eukaryota</taxon>
        <taxon>Fungi</taxon>
        <taxon>Dikarya</taxon>
        <taxon>Basidiomycota</taxon>
        <taxon>Agaricomycotina</taxon>
        <taxon>Agaricomycetes</taxon>
        <taxon>Thelephorales</taxon>
        <taxon>Thelephoraceae</taxon>
        <taxon>Thelephora</taxon>
    </lineage>
</organism>
<proteinExistence type="predicted"/>
<keyword evidence="2" id="KW-1185">Reference proteome</keyword>
<reference evidence="1" key="1">
    <citation type="submission" date="2019-10" db="EMBL/GenBank/DDBJ databases">
        <authorList>
            <consortium name="DOE Joint Genome Institute"/>
            <person name="Kuo A."/>
            <person name="Miyauchi S."/>
            <person name="Kiss E."/>
            <person name="Drula E."/>
            <person name="Kohler A."/>
            <person name="Sanchez-Garcia M."/>
            <person name="Andreopoulos B."/>
            <person name="Barry K.W."/>
            <person name="Bonito G."/>
            <person name="Buee M."/>
            <person name="Carver A."/>
            <person name="Chen C."/>
            <person name="Cichocki N."/>
            <person name="Clum A."/>
            <person name="Culley D."/>
            <person name="Crous P.W."/>
            <person name="Fauchery L."/>
            <person name="Girlanda M."/>
            <person name="Hayes R."/>
            <person name="Keri Z."/>
            <person name="Labutti K."/>
            <person name="Lipzen A."/>
            <person name="Lombard V."/>
            <person name="Magnuson J."/>
            <person name="Maillard F."/>
            <person name="Morin E."/>
            <person name="Murat C."/>
            <person name="Nolan M."/>
            <person name="Ohm R."/>
            <person name="Pangilinan J."/>
            <person name="Pereira M."/>
            <person name="Perotto S."/>
            <person name="Peter M."/>
            <person name="Riley R."/>
            <person name="Sitrit Y."/>
            <person name="Stielow B."/>
            <person name="Szollosi G."/>
            <person name="Zifcakova L."/>
            <person name="Stursova M."/>
            <person name="Spatafora J.W."/>
            <person name="Tedersoo L."/>
            <person name="Vaario L.-M."/>
            <person name="Yamada A."/>
            <person name="Yan M."/>
            <person name="Wang P."/>
            <person name="Xu J."/>
            <person name="Bruns T."/>
            <person name="Baldrian P."/>
            <person name="Vilgalys R."/>
            <person name="Henrissat B."/>
            <person name="Grigoriev I.V."/>
            <person name="Hibbett D."/>
            <person name="Nagy L.G."/>
            <person name="Martin F.M."/>
        </authorList>
    </citation>
    <scope>NUCLEOTIDE SEQUENCE</scope>
    <source>
        <strain evidence="1">P2</strain>
    </source>
</reference>
<accession>A0ACB6Z5X2</accession>
<reference evidence="1" key="2">
    <citation type="journal article" date="2020" name="Nat. Commun.">
        <title>Large-scale genome sequencing of mycorrhizal fungi provides insights into the early evolution of symbiotic traits.</title>
        <authorList>
            <person name="Miyauchi S."/>
            <person name="Kiss E."/>
            <person name="Kuo A."/>
            <person name="Drula E."/>
            <person name="Kohler A."/>
            <person name="Sanchez-Garcia M."/>
            <person name="Morin E."/>
            <person name="Andreopoulos B."/>
            <person name="Barry K.W."/>
            <person name="Bonito G."/>
            <person name="Buee M."/>
            <person name="Carver A."/>
            <person name="Chen C."/>
            <person name="Cichocki N."/>
            <person name="Clum A."/>
            <person name="Culley D."/>
            <person name="Crous P.W."/>
            <person name="Fauchery L."/>
            <person name="Girlanda M."/>
            <person name="Hayes R.D."/>
            <person name="Keri Z."/>
            <person name="LaButti K."/>
            <person name="Lipzen A."/>
            <person name="Lombard V."/>
            <person name="Magnuson J."/>
            <person name="Maillard F."/>
            <person name="Murat C."/>
            <person name="Nolan M."/>
            <person name="Ohm R.A."/>
            <person name="Pangilinan J."/>
            <person name="Pereira M.F."/>
            <person name="Perotto S."/>
            <person name="Peter M."/>
            <person name="Pfister S."/>
            <person name="Riley R."/>
            <person name="Sitrit Y."/>
            <person name="Stielow J.B."/>
            <person name="Szollosi G."/>
            <person name="Zifcakova L."/>
            <person name="Stursova M."/>
            <person name="Spatafora J.W."/>
            <person name="Tedersoo L."/>
            <person name="Vaario L.M."/>
            <person name="Yamada A."/>
            <person name="Yan M."/>
            <person name="Wang P."/>
            <person name="Xu J."/>
            <person name="Bruns T."/>
            <person name="Baldrian P."/>
            <person name="Vilgalys R."/>
            <person name="Dunand C."/>
            <person name="Henrissat B."/>
            <person name="Grigoriev I.V."/>
            <person name="Hibbett D."/>
            <person name="Nagy L.G."/>
            <person name="Martin F.M."/>
        </authorList>
    </citation>
    <scope>NUCLEOTIDE SEQUENCE</scope>
    <source>
        <strain evidence="1">P2</strain>
    </source>
</reference>
<evidence type="ECO:0000313" key="2">
    <source>
        <dbReference type="Proteomes" id="UP000886501"/>
    </source>
</evidence>